<reference evidence="2" key="1">
    <citation type="submission" date="2021-09" db="EMBL/GenBank/DDBJ databases">
        <title>The genome of Mauremys mutica provides insights into the evolution of semi-aquatic lifestyle.</title>
        <authorList>
            <person name="Gong S."/>
            <person name="Gao Y."/>
        </authorList>
    </citation>
    <scope>NUCLEOTIDE SEQUENCE</scope>
    <source>
        <strain evidence="2">MM-2020</strain>
        <tissue evidence="2">Muscle</tissue>
    </source>
</reference>
<evidence type="ECO:0000313" key="3">
    <source>
        <dbReference type="Proteomes" id="UP000827986"/>
    </source>
</evidence>
<dbReference type="EMBL" id="JAHDVG010000482">
    <property type="protein sequence ID" value="KAH1172582.1"/>
    <property type="molecule type" value="Genomic_DNA"/>
</dbReference>
<feature type="region of interest" description="Disordered" evidence="1">
    <location>
        <begin position="391"/>
        <end position="436"/>
    </location>
</feature>
<feature type="compositionally biased region" description="Pro residues" evidence="1">
    <location>
        <begin position="279"/>
        <end position="291"/>
    </location>
</feature>
<comment type="caution">
    <text evidence="2">The sequence shown here is derived from an EMBL/GenBank/DDBJ whole genome shotgun (WGS) entry which is preliminary data.</text>
</comment>
<proteinExistence type="predicted"/>
<keyword evidence="3" id="KW-1185">Reference proteome</keyword>
<organism evidence="2 3">
    <name type="scientific">Mauremys mutica</name>
    <name type="common">yellowpond turtle</name>
    <dbReference type="NCBI Taxonomy" id="74926"/>
    <lineage>
        <taxon>Eukaryota</taxon>
        <taxon>Metazoa</taxon>
        <taxon>Chordata</taxon>
        <taxon>Craniata</taxon>
        <taxon>Vertebrata</taxon>
        <taxon>Euteleostomi</taxon>
        <taxon>Archelosauria</taxon>
        <taxon>Testudinata</taxon>
        <taxon>Testudines</taxon>
        <taxon>Cryptodira</taxon>
        <taxon>Durocryptodira</taxon>
        <taxon>Testudinoidea</taxon>
        <taxon>Geoemydidae</taxon>
        <taxon>Geoemydinae</taxon>
        <taxon>Mauremys</taxon>
    </lineage>
</organism>
<feature type="region of interest" description="Disordered" evidence="1">
    <location>
        <begin position="1"/>
        <end position="52"/>
    </location>
</feature>
<evidence type="ECO:0000313" key="2">
    <source>
        <dbReference type="EMBL" id="KAH1172582.1"/>
    </source>
</evidence>
<dbReference type="Proteomes" id="UP000827986">
    <property type="component" value="Unassembled WGS sequence"/>
</dbReference>
<name>A0A9D3X2U4_9SAUR</name>
<protein>
    <submittedName>
        <fullName evidence="2">Uncharacterized protein</fullName>
    </submittedName>
</protein>
<feature type="region of interest" description="Disordered" evidence="1">
    <location>
        <begin position="269"/>
        <end position="373"/>
    </location>
</feature>
<sequence length="436" mass="44806">MSRPEPRGRGPMAGKGTWPPPGGARAESVRRHQRLRAGPISASGHRAGQWEAEGQGPWLQGQTAQTSGNGGVQGSCRHPLRPPWAGEACAGMDGRTAGISARRNEGLAPRSGRPAGPLTASPGASVHGPAPGLGTSEVSPAPRAWHITAVNPCALQGMWARGQQGRATPAPGWGLTPSAGLRQRMVGASHPGSFGALRPECAWSPEPHAGDRERLGGQEPAPGGERPLRAVRAQQNRSWGEASAPSGALAFHPLCRLGPLRATSPAGCRCECPPSWQSPRPPPPLPPPHGPGPRGGHSASHCWSSPGHGAPAPRSPRPAQGKTRVRGGLGSFPTGRRWLLAGPGAVDRQAQGAGNGPWGWPHGPAPSTPASHQLPVFPALRTAPARGLNSGRVLEPLLPGTASASLPPPTLQLPAHPAGPAPAQRLKLPGPSQLRE</sequence>
<accession>A0A9D3X2U4</accession>
<evidence type="ECO:0000256" key="1">
    <source>
        <dbReference type="SAM" id="MobiDB-lite"/>
    </source>
</evidence>
<feature type="region of interest" description="Disordered" evidence="1">
    <location>
        <begin position="197"/>
        <end position="226"/>
    </location>
</feature>
<gene>
    <name evidence="2" type="ORF">KIL84_016421</name>
</gene>
<feature type="region of interest" description="Disordered" evidence="1">
    <location>
        <begin position="104"/>
        <end position="132"/>
    </location>
</feature>
<dbReference type="AlphaFoldDB" id="A0A9D3X2U4"/>